<dbReference type="AlphaFoldDB" id="F6EJS5"/>
<evidence type="ECO:0000259" key="2">
    <source>
        <dbReference type="Pfam" id="PF13360"/>
    </source>
</evidence>
<reference evidence="3 4" key="1">
    <citation type="journal article" date="2011" name="J. Bacteriol.">
        <title>Complete genome sequence of Amycolicicoccus subflavus DQS3-9A1T, an actinomycete isolated from crude oil-polluted soil.</title>
        <authorList>
            <person name="Cai M."/>
            <person name="Chen W.M."/>
            <person name="Nie Y."/>
            <person name="Chi C.Q."/>
            <person name="Wang Y.N."/>
            <person name="Tang Y.Q."/>
            <person name="Li G.Y."/>
            <person name="Wu X.L."/>
        </authorList>
    </citation>
    <scope>NUCLEOTIDE SEQUENCE [LARGE SCALE GENOMIC DNA]</scope>
    <source>
        <strain evidence="4">DSM 45089 / DQS3-9A1</strain>
    </source>
</reference>
<dbReference type="EMBL" id="CP002786">
    <property type="protein sequence ID" value="AEF40100.1"/>
    <property type="molecule type" value="Genomic_DNA"/>
</dbReference>
<dbReference type="InterPro" id="IPR011047">
    <property type="entry name" value="Quinoprotein_ADH-like_sf"/>
</dbReference>
<accession>F6EJS5</accession>
<dbReference type="InterPro" id="IPR015943">
    <property type="entry name" value="WD40/YVTN_repeat-like_dom_sf"/>
</dbReference>
<evidence type="ECO:0000256" key="1">
    <source>
        <dbReference type="SAM" id="MobiDB-lite"/>
    </source>
</evidence>
<evidence type="ECO:0000313" key="4">
    <source>
        <dbReference type="Proteomes" id="UP000009235"/>
    </source>
</evidence>
<dbReference type="HOGENOM" id="CLU_588809_0_0_11"/>
<protein>
    <submittedName>
        <fullName evidence="3">Pyrrolo-quinoline quinone</fullName>
    </submittedName>
</protein>
<dbReference type="KEGG" id="asd:AS9A_1651"/>
<feature type="domain" description="Pyrrolo-quinoline quinone repeat" evidence="2">
    <location>
        <begin position="338"/>
        <end position="452"/>
    </location>
</feature>
<organism evidence="3 4">
    <name type="scientific">Hoyosella subflava (strain DSM 45089 / JCM 17490 / NBRC 109087 / DQS3-9A1)</name>
    <name type="common">Amycolicicoccus subflavus</name>
    <dbReference type="NCBI Taxonomy" id="443218"/>
    <lineage>
        <taxon>Bacteria</taxon>
        <taxon>Bacillati</taxon>
        <taxon>Actinomycetota</taxon>
        <taxon>Actinomycetes</taxon>
        <taxon>Mycobacteriales</taxon>
        <taxon>Hoyosellaceae</taxon>
        <taxon>Hoyosella</taxon>
    </lineage>
</organism>
<dbReference type="eggNOG" id="COG1520">
    <property type="taxonomic scope" value="Bacteria"/>
</dbReference>
<dbReference type="Proteomes" id="UP000009235">
    <property type="component" value="Chromosome"/>
</dbReference>
<sequence>MAGCTSPDDPGSSTQPGPGGDQPSEVDFAKQPELVWTAAITDIQPGERFLSPHRMAAMYEVADAYEVDGTVIAAVREGPSVRLVGLNGDDGALRWNVALELEIPDQPQPASDDPTLLVPVPQETTGITEVTCAAASLDGALPCVISVFDTEAQTRTASIHYFTLSEGDVVETVTADHADAVRVVDDTILTAGWAPEREDQDISGTITIARGTVADPAADWIREYPIAGICFGSGDGFTLGAFGGFVHFSSVSTVFVDADTGEPVVDGELSSISELSADRFIGTRCEPSQLSPQQSPDRIAIVGDGTGQLLHEHPGLHSWNEPRIRTASDAPYIASYSVFDTSTGEETWRLPAGDTSQVVAVTGETLIAFHDSVDERQTVGYDLHTGDERWRVRGDDFYQYEGADGTRVLGRGGADMNMVSAFDAASGEIVWSLEVPDGANLRIVSAGLLVATHEEIRYYAFD</sequence>
<dbReference type="OrthoDB" id="4503168at2"/>
<dbReference type="Pfam" id="PF13360">
    <property type="entry name" value="PQQ_2"/>
    <property type="match status" value="1"/>
</dbReference>
<keyword evidence="4" id="KW-1185">Reference proteome</keyword>
<dbReference type="SUPFAM" id="SSF50998">
    <property type="entry name" value="Quinoprotein alcohol dehydrogenase-like"/>
    <property type="match status" value="1"/>
</dbReference>
<name>F6EJS5_HOYSD</name>
<dbReference type="Gene3D" id="2.130.10.10">
    <property type="entry name" value="YVTN repeat-like/Quinoprotein amine dehydrogenase"/>
    <property type="match status" value="1"/>
</dbReference>
<dbReference type="InterPro" id="IPR002372">
    <property type="entry name" value="PQQ_rpt_dom"/>
</dbReference>
<dbReference type="STRING" id="443218.AS9A_1651"/>
<feature type="region of interest" description="Disordered" evidence="1">
    <location>
        <begin position="1"/>
        <end position="26"/>
    </location>
</feature>
<gene>
    <name evidence="3" type="ordered locus">AS9A_1651</name>
</gene>
<proteinExistence type="predicted"/>
<evidence type="ECO:0000313" key="3">
    <source>
        <dbReference type="EMBL" id="AEF40100.1"/>
    </source>
</evidence>